<keyword evidence="5" id="KW-1185">Reference proteome</keyword>
<name>A0ABU0GL42_9CELL</name>
<dbReference type="PRINTS" id="PR00455">
    <property type="entry name" value="HTHTETR"/>
</dbReference>
<dbReference type="SUPFAM" id="SSF46689">
    <property type="entry name" value="Homeodomain-like"/>
    <property type="match status" value="1"/>
</dbReference>
<dbReference type="InterPro" id="IPR036271">
    <property type="entry name" value="Tet_transcr_reg_TetR-rel_C_sf"/>
</dbReference>
<organism evidence="4 5">
    <name type="scientific">Cellulomonas iranensis</name>
    <dbReference type="NCBI Taxonomy" id="76862"/>
    <lineage>
        <taxon>Bacteria</taxon>
        <taxon>Bacillati</taxon>
        <taxon>Actinomycetota</taxon>
        <taxon>Actinomycetes</taxon>
        <taxon>Micrococcales</taxon>
        <taxon>Cellulomonadaceae</taxon>
        <taxon>Cellulomonas</taxon>
    </lineage>
</organism>
<dbReference type="Pfam" id="PF00440">
    <property type="entry name" value="TetR_N"/>
    <property type="match status" value="1"/>
</dbReference>
<dbReference type="InterPro" id="IPR009057">
    <property type="entry name" value="Homeodomain-like_sf"/>
</dbReference>
<evidence type="ECO:0000313" key="5">
    <source>
        <dbReference type="Proteomes" id="UP001240250"/>
    </source>
</evidence>
<proteinExistence type="predicted"/>
<accession>A0ABU0GL42</accession>
<dbReference type="InterPro" id="IPR001647">
    <property type="entry name" value="HTH_TetR"/>
</dbReference>
<dbReference type="PANTHER" id="PTHR30328">
    <property type="entry name" value="TRANSCRIPTIONAL REPRESSOR"/>
    <property type="match status" value="1"/>
</dbReference>
<dbReference type="InterPro" id="IPR041467">
    <property type="entry name" value="Sco4008_C"/>
</dbReference>
<dbReference type="EMBL" id="JAUSVM010000001">
    <property type="protein sequence ID" value="MDQ0426043.1"/>
    <property type="molecule type" value="Genomic_DNA"/>
</dbReference>
<reference evidence="4 5" key="1">
    <citation type="submission" date="2023-07" db="EMBL/GenBank/DDBJ databases">
        <title>Sequencing the genomes of 1000 actinobacteria strains.</title>
        <authorList>
            <person name="Klenk H.-P."/>
        </authorList>
    </citation>
    <scope>NUCLEOTIDE SEQUENCE [LARGE SCALE GENOMIC DNA]</scope>
    <source>
        <strain evidence="4 5">DSM 14785</strain>
    </source>
</reference>
<dbReference type="Proteomes" id="UP001240250">
    <property type="component" value="Unassembled WGS sequence"/>
</dbReference>
<evidence type="ECO:0000313" key="4">
    <source>
        <dbReference type="EMBL" id="MDQ0426043.1"/>
    </source>
</evidence>
<dbReference type="PROSITE" id="PS50977">
    <property type="entry name" value="HTH_TETR_2"/>
    <property type="match status" value="1"/>
</dbReference>
<keyword evidence="1 2" id="KW-0238">DNA-binding</keyword>
<feature type="domain" description="HTH tetR-type" evidence="3">
    <location>
        <begin position="6"/>
        <end position="66"/>
    </location>
</feature>
<protein>
    <submittedName>
        <fullName evidence="4">AcrR family transcriptional regulator</fullName>
    </submittedName>
</protein>
<dbReference type="InterPro" id="IPR050109">
    <property type="entry name" value="HTH-type_TetR-like_transc_reg"/>
</dbReference>
<feature type="DNA-binding region" description="H-T-H motif" evidence="2">
    <location>
        <begin position="29"/>
        <end position="48"/>
    </location>
</feature>
<sequence length="195" mass="20529">MAWDTAGTRRRLLDAGARQFAARGFAGTTMDALSRDAGVNKERVYAYFGDKRGLFGAVLADRLGGLLDGAQVEGTGPAAVGAWAGELFDRYRRTPDLARLLAWESLELDEAASADHRAATCRDRATHLRAALPGLDAARAQHLLLSVVTLVTGWWTLARLGDVVLTAGTSTGPDDAADARRAALVAQVEALAGAA</sequence>
<evidence type="ECO:0000259" key="3">
    <source>
        <dbReference type="PROSITE" id="PS50977"/>
    </source>
</evidence>
<comment type="caution">
    <text evidence="4">The sequence shown here is derived from an EMBL/GenBank/DDBJ whole genome shotgun (WGS) entry which is preliminary data.</text>
</comment>
<dbReference type="Gene3D" id="1.10.357.10">
    <property type="entry name" value="Tetracycline Repressor, domain 2"/>
    <property type="match status" value="1"/>
</dbReference>
<dbReference type="Pfam" id="PF17926">
    <property type="entry name" value="TetR_C_21"/>
    <property type="match status" value="1"/>
</dbReference>
<evidence type="ECO:0000256" key="2">
    <source>
        <dbReference type="PROSITE-ProRule" id="PRU00335"/>
    </source>
</evidence>
<dbReference type="PANTHER" id="PTHR30328:SF54">
    <property type="entry name" value="HTH-TYPE TRANSCRIPTIONAL REPRESSOR SCO4008"/>
    <property type="match status" value="1"/>
</dbReference>
<evidence type="ECO:0000256" key="1">
    <source>
        <dbReference type="ARBA" id="ARBA00023125"/>
    </source>
</evidence>
<dbReference type="SUPFAM" id="SSF48498">
    <property type="entry name" value="Tetracyclin repressor-like, C-terminal domain"/>
    <property type="match status" value="1"/>
</dbReference>
<gene>
    <name evidence="4" type="ORF">JO380_002424</name>
</gene>
<dbReference type="RefSeq" id="WP_070321006.1">
    <property type="nucleotide sequence ID" value="NZ_CP194061.1"/>
</dbReference>